<sequence length="355" mass="40210">MDRRLFGFQQLAVAAKTLGLVVFFYTFSISLTFYNKWMMKRFHFPLSVSVTHYTMVFIMASFLRCYWEFRKGKKRIILSWSDYLKRVFPAAVASALDIGLSNWSFMFITVSLYTMTKSTSIIFILIFALLFRIESWHISLVAIVALISGGLFMFTYQSTQFNSEGFFICLTASALSGIRWTLTQIIMQKDSLGLHNPIDTIYHIQPLMAMSLAPLAFFIEGHEMVLSPHLFNAPNLHEALISASMVFVGCFLAFMLSLSEFLLLSHTSSLTLSISGIFKEVCTLSLATEFGGDKMNAVNFVGLILCLSGIAVHVVTKATKDNKEKETKKVKYDKMTPEEAVQMLPLTQDEDDNQY</sequence>
<feature type="transmembrane region" description="Helical" evidence="5">
    <location>
        <begin position="112"/>
        <end position="131"/>
    </location>
</feature>
<feature type="transmembrane region" description="Helical" evidence="5">
    <location>
        <begin position="297"/>
        <end position="315"/>
    </location>
</feature>
<dbReference type="GO" id="GO:0016020">
    <property type="term" value="C:membrane"/>
    <property type="evidence" value="ECO:0007669"/>
    <property type="project" value="UniProtKB-SubCell"/>
</dbReference>
<dbReference type="RefSeq" id="XP_031552524.1">
    <property type="nucleotide sequence ID" value="XM_031696664.1"/>
</dbReference>
<dbReference type="KEGG" id="aten:116289703"/>
<reference evidence="8 9" key="1">
    <citation type="submission" date="2025-04" db="UniProtKB">
        <authorList>
            <consortium name="RefSeq"/>
        </authorList>
    </citation>
    <scope>IDENTIFICATION</scope>
    <source>
        <tissue evidence="8 9">Tentacle</tissue>
    </source>
</reference>
<evidence type="ECO:0000256" key="4">
    <source>
        <dbReference type="ARBA" id="ARBA00023136"/>
    </source>
</evidence>
<name>A0A6P8H7V9_ACTTE</name>
<dbReference type="AlphaFoldDB" id="A0A6P8H7V9"/>
<feature type="transmembrane region" description="Helical" evidence="5">
    <location>
        <begin position="46"/>
        <end position="67"/>
    </location>
</feature>
<accession>A0A6P8H7V9</accession>
<feature type="transmembrane region" description="Helical" evidence="5">
    <location>
        <begin position="202"/>
        <end position="219"/>
    </location>
</feature>
<dbReference type="Proteomes" id="UP000515163">
    <property type="component" value="Unplaced"/>
</dbReference>
<feature type="transmembrane region" description="Helical" evidence="5">
    <location>
        <begin position="12"/>
        <end position="34"/>
    </location>
</feature>
<dbReference type="Pfam" id="PF03151">
    <property type="entry name" value="TPT"/>
    <property type="match status" value="1"/>
</dbReference>
<keyword evidence="7" id="KW-1185">Reference proteome</keyword>
<dbReference type="RefSeq" id="XP_031552519.1">
    <property type="nucleotide sequence ID" value="XM_031696659.1"/>
</dbReference>
<evidence type="ECO:0000259" key="6">
    <source>
        <dbReference type="Pfam" id="PF03151"/>
    </source>
</evidence>
<keyword evidence="3 5" id="KW-1133">Transmembrane helix</keyword>
<keyword evidence="2 5" id="KW-0812">Transmembrane</keyword>
<organism evidence="7 9">
    <name type="scientific">Actinia tenebrosa</name>
    <name type="common">Australian red waratah sea anemone</name>
    <dbReference type="NCBI Taxonomy" id="6105"/>
    <lineage>
        <taxon>Eukaryota</taxon>
        <taxon>Metazoa</taxon>
        <taxon>Cnidaria</taxon>
        <taxon>Anthozoa</taxon>
        <taxon>Hexacorallia</taxon>
        <taxon>Actiniaria</taxon>
        <taxon>Actiniidae</taxon>
        <taxon>Actinia</taxon>
    </lineage>
</organism>
<dbReference type="PANTHER" id="PTHR11132">
    <property type="entry name" value="SOLUTE CARRIER FAMILY 35"/>
    <property type="match status" value="1"/>
</dbReference>
<evidence type="ECO:0000313" key="10">
    <source>
        <dbReference type="RefSeq" id="XP_031552524.1"/>
    </source>
</evidence>
<dbReference type="GeneID" id="116289703"/>
<evidence type="ECO:0000313" key="7">
    <source>
        <dbReference type="Proteomes" id="UP000515163"/>
    </source>
</evidence>
<feature type="transmembrane region" description="Helical" evidence="5">
    <location>
        <begin position="239"/>
        <end position="258"/>
    </location>
</feature>
<feature type="transmembrane region" description="Helical" evidence="5">
    <location>
        <begin position="165"/>
        <end position="182"/>
    </location>
</feature>
<dbReference type="OrthoDB" id="18894at2759"/>
<evidence type="ECO:0000313" key="9">
    <source>
        <dbReference type="RefSeq" id="XP_031552519.1"/>
    </source>
</evidence>
<evidence type="ECO:0000256" key="3">
    <source>
        <dbReference type="ARBA" id="ARBA00022989"/>
    </source>
</evidence>
<comment type="subcellular location">
    <subcellularLocation>
        <location evidence="1">Membrane</location>
        <topology evidence="1">Multi-pass membrane protein</topology>
    </subcellularLocation>
</comment>
<evidence type="ECO:0000256" key="1">
    <source>
        <dbReference type="ARBA" id="ARBA00004141"/>
    </source>
</evidence>
<dbReference type="RefSeq" id="XP_031552512.1">
    <property type="nucleotide sequence ID" value="XM_031696652.1"/>
</dbReference>
<protein>
    <submittedName>
        <fullName evidence="8 9">Solute carrier family 35 member C2-like</fullName>
    </submittedName>
</protein>
<feature type="transmembrane region" description="Helical" evidence="5">
    <location>
        <begin position="138"/>
        <end position="159"/>
    </location>
</feature>
<dbReference type="CDD" id="cd21092">
    <property type="entry name" value="TPT_S35C2"/>
    <property type="match status" value="1"/>
</dbReference>
<feature type="domain" description="Sugar phosphate transporter" evidence="6">
    <location>
        <begin position="17"/>
        <end position="311"/>
    </location>
</feature>
<keyword evidence="4 5" id="KW-0472">Membrane</keyword>
<proteinExistence type="predicted"/>
<gene>
    <name evidence="8 9 10" type="primary">LOC116289703</name>
</gene>
<evidence type="ECO:0000313" key="8">
    <source>
        <dbReference type="RefSeq" id="XP_031552512.1"/>
    </source>
</evidence>
<evidence type="ECO:0000256" key="5">
    <source>
        <dbReference type="SAM" id="Phobius"/>
    </source>
</evidence>
<evidence type="ECO:0000256" key="2">
    <source>
        <dbReference type="ARBA" id="ARBA00022692"/>
    </source>
</evidence>
<dbReference type="InterPro" id="IPR050186">
    <property type="entry name" value="TPT_transporter"/>
</dbReference>
<dbReference type="InterPro" id="IPR004853">
    <property type="entry name" value="Sugar_P_trans_dom"/>
</dbReference>